<evidence type="ECO:0000256" key="1">
    <source>
        <dbReference type="SAM" id="Coils"/>
    </source>
</evidence>
<dbReference type="RefSeq" id="WP_151128095.1">
    <property type="nucleotide sequence ID" value="NZ_VZQZ01000004.1"/>
</dbReference>
<evidence type="ECO:0000313" key="2">
    <source>
        <dbReference type="EMBL" id="KAB0665654.1"/>
    </source>
</evidence>
<feature type="coiled-coil region" evidence="1">
    <location>
        <begin position="29"/>
        <end position="60"/>
    </location>
</feature>
<protein>
    <recommendedName>
        <fullName evidence="4">Phage protein</fullName>
    </recommendedName>
</protein>
<comment type="caution">
    <text evidence="2">The sequence shown here is derived from an EMBL/GenBank/DDBJ whole genome shotgun (WGS) entry which is preliminary data.</text>
</comment>
<keyword evidence="1" id="KW-0175">Coiled coil</keyword>
<gene>
    <name evidence="2" type="ORF">F6V25_07995</name>
</gene>
<accession>A0A7J4ZR43</accession>
<reference evidence="2 3" key="1">
    <citation type="submission" date="2019-09" db="EMBL/GenBank/DDBJ databases">
        <title>Geobacter sp. Red96, a novel strain isolated from paddy soil.</title>
        <authorList>
            <person name="Xu Z."/>
            <person name="Masuda Y."/>
            <person name="Itoh H."/>
            <person name="Senoo K."/>
        </authorList>
    </citation>
    <scope>NUCLEOTIDE SEQUENCE [LARGE SCALE GENOMIC DNA]</scope>
    <source>
        <strain evidence="2 3">Red96</strain>
    </source>
</reference>
<name>A0A7J4ZR43_9BACT</name>
<dbReference type="Proteomes" id="UP000420562">
    <property type="component" value="Unassembled WGS sequence"/>
</dbReference>
<evidence type="ECO:0008006" key="4">
    <source>
        <dbReference type="Google" id="ProtNLM"/>
    </source>
</evidence>
<dbReference type="AlphaFoldDB" id="A0A7J4ZR43"/>
<proteinExistence type="predicted"/>
<organism evidence="2 3">
    <name type="scientific">Oryzomonas japonica</name>
    <dbReference type="NCBI Taxonomy" id="2603858"/>
    <lineage>
        <taxon>Bacteria</taxon>
        <taxon>Pseudomonadati</taxon>
        <taxon>Thermodesulfobacteriota</taxon>
        <taxon>Desulfuromonadia</taxon>
        <taxon>Geobacterales</taxon>
        <taxon>Geobacteraceae</taxon>
        <taxon>Oryzomonas</taxon>
    </lineage>
</organism>
<keyword evidence="3" id="KW-1185">Reference proteome</keyword>
<evidence type="ECO:0000313" key="3">
    <source>
        <dbReference type="Proteomes" id="UP000420562"/>
    </source>
</evidence>
<dbReference type="EMBL" id="VZQZ01000004">
    <property type="protein sequence ID" value="KAB0665654.1"/>
    <property type="molecule type" value="Genomic_DNA"/>
</dbReference>
<sequence length="178" mass="18064">MGLETATIIAIAATVASAGGAAYSAYSQSEAADEQAKLQEEQAAQEKAAAEAEAAKIREKGQRTAAAQEAALAGSGVKLDANGSGGALLAETDKLTEQDALAALTTGNNRAKLLEGEAAISRDKATSSLISGGFNVGSSLIGGYNSYQKSKSNTNLANSLNADTFYQRKAPKYTLLGG</sequence>